<feature type="domain" description="WxL Interacting Protein host binding" evidence="4">
    <location>
        <begin position="166"/>
        <end position="300"/>
    </location>
</feature>
<evidence type="ECO:0000259" key="3">
    <source>
        <dbReference type="Pfam" id="PF06030"/>
    </source>
</evidence>
<evidence type="ECO:0000313" key="5">
    <source>
        <dbReference type="EMBL" id="MBP1040038.1"/>
    </source>
</evidence>
<organism evidence="5 6">
    <name type="scientific">Vagococcus allomyrinae</name>
    <dbReference type="NCBI Taxonomy" id="2794353"/>
    <lineage>
        <taxon>Bacteria</taxon>
        <taxon>Bacillati</taxon>
        <taxon>Bacillota</taxon>
        <taxon>Bacilli</taxon>
        <taxon>Lactobacillales</taxon>
        <taxon>Enterococcaceae</taxon>
        <taxon>Vagococcus</taxon>
    </lineage>
</organism>
<gene>
    <name evidence="5" type="ORF">I6N95_03330</name>
</gene>
<sequence length="347" mass="39229">MTRNLKGMFLSILTAIGLLAVCSLNVKADSVSQTGFTFNIIYPDNQQSQKGYFDLKMKPGAKQTVELEVYNPDKKEITVLISLNSAKTNANGMIDYLDNSIKEDKSVVHHFEKIVTGPKKVKVKGKKTAKVKLTISMPKESYDGVILGGIILEKEETSKKERQVETTQVSNRFNYAVAMVLKETDVTLEPELSFNHISVENKVNTSRIDINFSNTVADFLNEMTVEVQISKKGSGGVLYETKKAHLRMAPNTLIDFPFEVNEALTYEAYEAHILVTAENKAWEWTEEFKVTPQKQKSVNEGLGDKKGLSWAIIVYICLFIIFLTLGIYLGIRQLSKRSRRKKKRRSR</sequence>
<keyword evidence="1" id="KW-1133">Transmembrane helix</keyword>
<keyword evidence="1" id="KW-0812">Transmembrane</keyword>
<dbReference type="Pfam" id="PF06030">
    <property type="entry name" value="WxLIP_PGBD"/>
    <property type="match status" value="1"/>
</dbReference>
<keyword evidence="6" id="KW-1185">Reference proteome</keyword>
<dbReference type="EMBL" id="JAEEGA010000002">
    <property type="protein sequence ID" value="MBP1040038.1"/>
    <property type="molecule type" value="Genomic_DNA"/>
</dbReference>
<reference evidence="5" key="1">
    <citation type="submission" date="2020-12" db="EMBL/GenBank/DDBJ databases">
        <title>Vagococcus allomyrinae sp. nov. and Enterococcus lavae sp. nov., isolated from the larvae of Allomyrina dichotoma.</title>
        <authorList>
            <person name="Lee S.D."/>
        </authorList>
    </citation>
    <scope>NUCLEOTIDE SEQUENCE</scope>
    <source>
        <strain evidence="5">BWB3-3</strain>
    </source>
</reference>
<proteinExistence type="predicted"/>
<evidence type="ECO:0000313" key="6">
    <source>
        <dbReference type="Proteomes" id="UP000674938"/>
    </source>
</evidence>
<keyword evidence="2" id="KW-0732">Signal</keyword>
<protein>
    <submittedName>
        <fullName evidence="5">DUF916 and DUF3324 domain-containing protein</fullName>
    </submittedName>
</protein>
<name>A0A940P9M6_9ENTE</name>
<dbReference type="Proteomes" id="UP000674938">
    <property type="component" value="Unassembled WGS sequence"/>
</dbReference>
<comment type="caution">
    <text evidence="5">The sequence shown here is derived from an EMBL/GenBank/DDBJ whole genome shotgun (WGS) entry which is preliminary data.</text>
</comment>
<feature type="domain" description="WxL Interacting Protein peptidoglycan binding" evidence="3">
    <location>
        <begin position="36"/>
        <end position="153"/>
    </location>
</feature>
<evidence type="ECO:0000256" key="1">
    <source>
        <dbReference type="SAM" id="Phobius"/>
    </source>
</evidence>
<dbReference type="InterPro" id="IPR010317">
    <property type="entry name" value="WxLIP_PGBD"/>
</dbReference>
<feature type="signal peptide" evidence="2">
    <location>
        <begin position="1"/>
        <end position="28"/>
    </location>
</feature>
<dbReference type="RefSeq" id="WP_209524936.1">
    <property type="nucleotide sequence ID" value="NZ_JAEEGA010000002.1"/>
</dbReference>
<keyword evidence="1" id="KW-0472">Membrane</keyword>
<accession>A0A940P9M6</accession>
<dbReference type="InterPro" id="IPR021759">
    <property type="entry name" value="WxLIP_HBD"/>
</dbReference>
<feature type="chain" id="PRO_5037612515" evidence="2">
    <location>
        <begin position="29"/>
        <end position="347"/>
    </location>
</feature>
<evidence type="ECO:0000259" key="4">
    <source>
        <dbReference type="Pfam" id="PF11797"/>
    </source>
</evidence>
<feature type="transmembrane region" description="Helical" evidence="1">
    <location>
        <begin position="308"/>
        <end position="331"/>
    </location>
</feature>
<dbReference type="AlphaFoldDB" id="A0A940P9M6"/>
<dbReference type="Pfam" id="PF11797">
    <property type="entry name" value="WxLIP_HBD"/>
    <property type="match status" value="1"/>
</dbReference>
<evidence type="ECO:0000256" key="2">
    <source>
        <dbReference type="SAM" id="SignalP"/>
    </source>
</evidence>